<keyword evidence="1" id="KW-0479">Metal-binding</keyword>
<dbReference type="GO" id="GO:0046872">
    <property type="term" value="F:metal ion binding"/>
    <property type="evidence" value="ECO:0007669"/>
    <property type="project" value="UniProtKB-KW"/>
</dbReference>
<accession>A0A9D9IG93</accession>
<dbReference type="InterPro" id="IPR014710">
    <property type="entry name" value="RmlC-like_jellyroll"/>
</dbReference>
<dbReference type="CDD" id="cd07010">
    <property type="entry name" value="cupin_PMI_type_I_N_bac"/>
    <property type="match status" value="1"/>
</dbReference>
<dbReference type="Proteomes" id="UP000823603">
    <property type="component" value="Unassembled WGS sequence"/>
</dbReference>
<dbReference type="AlphaFoldDB" id="A0A9D9IG93"/>
<dbReference type="GO" id="GO:0016853">
    <property type="term" value="F:isomerase activity"/>
    <property type="evidence" value="ECO:0007669"/>
    <property type="project" value="UniProtKB-KW"/>
</dbReference>
<dbReference type="InterPro" id="IPR051804">
    <property type="entry name" value="Carb_Metab_Reg_Kinase/Isom"/>
</dbReference>
<comment type="caution">
    <text evidence="3">The sequence shown here is derived from an EMBL/GenBank/DDBJ whole genome shotgun (WGS) entry which is preliminary data.</text>
</comment>
<evidence type="ECO:0000313" key="3">
    <source>
        <dbReference type="EMBL" id="MBO8471585.1"/>
    </source>
</evidence>
<keyword evidence="2" id="KW-0862">Zinc</keyword>
<dbReference type="Gene3D" id="2.60.120.10">
    <property type="entry name" value="Jelly Rolls"/>
    <property type="match status" value="1"/>
</dbReference>
<protein>
    <submittedName>
        <fullName evidence="3">Class I mannose-6-phosphate isomerase</fullName>
    </submittedName>
</protein>
<gene>
    <name evidence="3" type="ORF">IAB82_07325</name>
</gene>
<sequence>MYNPFPYDDPRAVNRPELKEKTVNDITTGTLKSAARLADDLVSRLASCPGKNVRVAFDGYTTADWTRMVNLLAQQLEMRGTALETVDFSEVYKSEEEINGMVGPYLEWDRKIDPTLLYGRVYRHGYISLFDEDRLRTFVSRMEEAETADGEGKVVLVYGYGCLISELRHLYDVKCYFDITPKESILRIRRGQFANYGDRTARPANQVIRRCYYVDFEMAVHLRGELLKGNLLDYYLPSDSLDNTQLIPGQTLSEIMSSLARYPFRCKPVYLEGVWGGSYVKKLRNLPDSMRNCAWVFDLIPMEVSVVVEAGNTRVEFPFFSFVQKEGEALMGESCVRKFGGYFPIRFNYDDSYHSSGNMSIQVHSGARYNHDHYDELGRQDESYYVVAAGHGAKTFIGFRDDADTDQFIRDIKLADTEYKPVDYMKYVSYEKSFPGLQVMIPAGTIHSSGRNQVVLEIGSLTIGSYTYKLYDYLRADLDGKPRPIHTWHGERNLEFDRKTTWIRENVVQQPRLVRSGEGWAEYVVGECSMLYFSLRRLEFERTVEDDTAGRFHVLALVDGEKVRIRSAACPERYFDAEYMDIVVVPADMGRYVIENLGTEPICIHKTMLKDGFENE</sequence>
<dbReference type="EMBL" id="JADIMB010000106">
    <property type="protein sequence ID" value="MBO8471585.1"/>
    <property type="molecule type" value="Genomic_DNA"/>
</dbReference>
<reference evidence="3" key="2">
    <citation type="journal article" date="2021" name="PeerJ">
        <title>Extensive microbial diversity within the chicken gut microbiome revealed by metagenomics and culture.</title>
        <authorList>
            <person name="Gilroy R."/>
            <person name="Ravi A."/>
            <person name="Getino M."/>
            <person name="Pursley I."/>
            <person name="Horton D.L."/>
            <person name="Alikhan N.F."/>
            <person name="Baker D."/>
            <person name="Gharbi K."/>
            <person name="Hall N."/>
            <person name="Watson M."/>
            <person name="Adriaenssens E.M."/>
            <person name="Foster-Nyarko E."/>
            <person name="Jarju S."/>
            <person name="Secka A."/>
            <person name="Antonio M."/>
            <person name="Oren A."/>
            <person name="Chaudhuri R.R."/>
            <person name="La Ragione R."/>
            <person name="Hildebrand F."/>
            <person name="Pallen M.J."/>
        </authorList>
    </citation>
    <scope>NUCLEOTIDE SEQUENCE</scope>
    <source>
        <strain evidence="3">B2-22910</strain>
    </source>
</reference>
<organism evidence="3 4">
    <name type="scientific">Candidatus Cryptobacteroides faecavium</name>
    <dbReference type="NCBI Taxonomy" id="2840762"/>
    <lineage>
        <taxon>Bacteria</taxon>
        <taxon>Pseudomonadati</taxon>
        <taxon>Bacteroidota</taxon>
        <taxon>Bacteroidia</taxon>
        <taxon>Bacteroidales</taxon>
        <taxon>Candidatus Cryptobacteroides</taxon>
    </lineage>
</organism>
<proteinExistence type="predicted"/>
<name>A0A9D9IG93_9BACT</name>
<evidence type="ECO:0000313" key="4">
    <source>
        <dbReference type="Proteomes" id="UP000823603"/>
    </source>
</evidence>
<dbReference type="InterPro" id="IPR011051">
    <property type="entry name" value="RmlC_Cupin_sf"/>
</dbReference>
<keyword evidence="3" id="KW-0413">Isomerase</keyword>
<reference evidence="3" key="1">
    <citation type="submission" date="2020-10" db="EMBL/GenBank/DDBJ databases">
        <authorList>
            <person name="Gilroy R."/>
        </authorList>
    </citation>
    <scope>NUCLEOTIDE SEQUENCE</scope>
    <source>
        <strain evidence="3">B2-22910</strain>
    </source>
</reference>
<evidence type="ECO:0000256" key="2">
    <source>
        <dbReference type="ARBA" id="ARBA00022833"/>
    </source>
</evidence>
<evidence type="ECO:0000256" key="1">
    <source>
        <dbReference type="ARBA" id="ARBA00022723"/>
    </source>
</evidence>
<dbReference type="PANTHER" id="PTHR42742:SF3">
    <property type="entry name" value="FRUCTOKINASE"/>
    <property type="match status" value="1"/>
</dbReference>
<dbReference type="SUPFAM" id="SSF51182">
    <property type="entry name" value="RmlC-like cupins"/>
    <property type="match status" value="1"/>
</dbReference>
<dbReference type="PANTHER" id="PTHR42742">
    <property type="entry name" value="TRANSCRIPTIONAL REPRESSOR MPRA"/>
    <property type="match status" value="1"/>
</dbReference>